<keyword evidence="8 10" id="KW-1133">Transmembrane helix</keyword>
<dbReference type="InterPro" id="IPR010052">
    <property type="entry name" value="T2SS_protein-GspI"/>
</dbReference>
<dbReference type="AlphaFoldDB" id="A0A2U8I7L5"/>
<dbReference type="InterPro" id="IPR012902">
    <property type="entry name" value="N_methyl_site"/>
</dbReference>
<dbReference type="RefSeq" id="WP_072550600.1">
    <property type="nucleotide sequence ID" value="NZ_CP021659.1"/>
</dbReference>
<reference evidence="12 13" key="1">
    <citation type="submission" date="2017-05" db="EMBL/GenBank/DDBJ databases">
        <title>Genome sequence of Candidatus Fukatsuia symbiotica and Candidatus Hamiltonella defensa from Acyrthosiphon pisum strain 5D.</title>
        <authorList>
            <person name="Patel V.A."/>
            <person name="Chevignon G."/>
            <person name="Russell J.A."/>
            <person name="Oliver K.M."/>
        </authorList>
    </citation>
    <scope>NUCLEOTIDE SEQUENCE [LARGE SCALE GENOMIC DNA]</scope>
    <source>
        <strain evidence="12 13">5D</strain>
    </source>
</reference>
<dbReference type="GO" id="GO:0005886">
    <property type="term" value="C:plasma membrane"/>
    <property type="evidence" value="ECO:0007669"/>
    <property type="project" value="UniProtKB-SubCell"/>
</dbReference>
<keyword evidence="4" id="KW-1003">Cell membrane</keyword>
<dbReference type="Gene3D" id="3.30.1300.30">
    <property type="entry name" value="GSPII I/J protein-like"/>
    <property type="match status" value="1"/>
</dbReference>
<dbReference type="PANTHER" id="PTHR38779:SF2">
    <property type="entry name" value="TYPE II SECRETION SYSTEM PROTEIN I-RELATED"/>
    <property type="match status" value="1"/>
</dbReference>
<keyword evidence="6 10" id="KW-0997">Cell inner membrane</keyword>
<proteinExistence type="inferred from homology"/>
<dbReference type="NCBIfam" id="TIGR02532">
    <property type="entry name" value="IV_pilin_GFxxxE"/>
    <property type="match status" value="1"/>
</dbReference>
<name>A0A2U8I7L5_9GAMM</name>
<organism evidence="12 13">
    <name type="scientific">Candidatus Fukatsuia symbiotica</name>
    <dbReference type="NCBI Taxonomy" id="1878942"/>
    <lineage>
        <taxon>Bacteria</taxon>
        <taxon>Pseudomonadati</taxon>
        <taxon>Pseudomonadota</taxon>
        <taxon>Gammaproteobacteria</taxon>
        <taxon>Enterobacterales</taxon>
        <taxon>Yersiniaceae</taxon>
        <taxon>Candidatus Fukatsuia</taxon>
    </lineage>
</organism>
<sequence length="121" mass="13983">MKKNQGMTLLEVMVALVIFSIAGLTIVTAISEELRGLNRLEERIYASWIAENILVEIKLNNYPPKYIWSSGNNELAGQQWYWRWRGGESTNKDLILVTIEIRKEITNLQPDFILIGYAVKR</sequence>
<evidence type="ECO:0000256" key="9">
    <source>
        <dbReference type="ARBA" id="ARBA00023136"/>
    </source>
</evidence>
<accession>A0A2U8I7L5</accession>
<comment type="function">
    <text evidence="1">Component of the type II secretion system required for the energy-dependent secretion of extracellular factors such as proteases and toxins from the periplasm. Part of the pseudopilus tip complex that is critical for the recognition and binding of secretion substrates.</text>
</comment>
<evidence type="ECO:0000259" key="11">
    <source>
        <dbReference type="Pfam" id="PF02501"/>
    </source>
</evidence>
<dbReference type="KEGG" id="fsm:CCS41_12870"/>
<comment type="subcellular location">
    <subcellularLocation>
        <location evidence="2 10">Cell inner membrane</location>
        <topology evidence="2 10">Single-pass membrane protein</topology>
    </subcellularLocation>
</comment>
<comment type="subunit">
    <text evidence="10">Type II secretion is composed of four main components: the outer membrane complex, the inner membrane complex, the cytoplasmic secretion ATPase and the periplasm-spanning pseudopilus.</text>
</comment>
<dbReference type="EMBL" id="CP021659">
    <property type="protein sequence ID" value="AWK15162.1"/>
    <property type="molecule type" value="Genomic_DNA"/>
</dbReference>
<evidence type="ECO:0000256" key="10">
    <source>
        <dbReference type="RuleBase" id="RU368030"/>
    </source>
</evidence>
<dbReference type="GO" id="GO:0015628">
    <property type="term" value="P:protein secretion by the type II secretion system"/>
    <property type="evidence" value="ECO:0007669"/>
    <property type="project" value="UniProtKB-UniRule"/>
</dbReference>
<dbReference type="InterPro" id="IPR045584">
    <property type="entry name" value="Pilin-like"/>
</dbReference>
<keyword evidence="7 10" id="KW-0812">Transmembrane</keyword>
<feature type="domain" description="Type II secretion system protein GspI C-terminal" evidence="11">
    <location>
        <begin position="40"/>
        <end position="109"/>
    </location>
</feature>
<evidence type="ECO:0000313" key="13">
    <source>
        <dbReference type="Proteomes" id="UP000261875"/>
    </source>
</evidence>
<dbReference type="SUPFAM" id="SSF54523">
    <property type="entry name" value="Pili subunits"/>
    <property type="match status" value="1"/>
</dbReference>
<evidence type="ECO:0000256" key="1">
    <source>
        <dbReference type="ARBA" id="ARBA00003161"/>
    </source>
</evidence>
<evidence type="ECO:0000256" key="5">
    <source>
        <dbReference type="ARBA" id="ARBA00022481"/>
    </source>
</evidence>
<comment type="PTM">
    <text evidence="10">Cleaved by prepilin peptidase.</text>
</comment>
<keyword evidence="9 10" id="KW-0472">Membrane</keyword>
<dbReference type="GO" id="GO:0015627">
    <property type="term" value="C:type II protein secretion system complex"/>
    <property type="evidence" value="ECO:0007669"/>
    <property type="project" value="UniProtKB-UniRule"/>
</dbReference>
<dbReference type="STRING" id="1878942.GCA_900128755_00832"/>
<dbReference type="NCBIfam" id="TIGR01707">
    <property type="entry name" value="gspI"/>
    <property type="match status" value="1"/>
</dbReference>
<protein>
    <recommendedName>
        <fullName evidence="10">Type II secretion system protein I</fullName>
        <shortName evidence="10">T2SS minor pseudopilin I</shortName>
    </recommendedName>
</protein>
<dbReference type="PANTHER" id="PTHR38779">
    <property type="entry name" value="TYPE II SECRETION SYSTEM PROTEIN I-RELATED"/>
    <property type="match status" value="1"/>
</dbReference>
<evidence type="ECO:0000256" key="8">
    <source>
        <dbReference type="ARBA" id="ARBA00022989"/>
    </source>
</evidence>
<evidence type="ECO:0000256" key="3">
    <source>
        <dbReference type="ARBA" id="ARBA00008358"/>
    </source>
</evidence>
<keyword evidence="5 10" id="KW-0488">Methylation</keyword>
<evidence type="ECO:0000256" key="7">
    <source>
        <dbReference type="ARBA" id="ARBA00022692"/>
    </source>
</evidence>
<dbReference type="InterPro" id="IPR003413">
    <property type="entry name" value="T2SS_GspI_C"/>
</dbReference>
<dbReference type="PROSITE" id="PS00409">
    <property type="entry name" value="PROKAR_NTER_METHYL"/>
    <property type="match status" value="1"/>
</dbReference>
<evidence type="ECO:0000256" key="6">
    <source>
        <dbReference type="ARBA" id="ARBA00022519"/>
    </source>
</evidence>
<dbReference type="Pfam" id="PF07963">
    <property type="entry name" value="N_methyl"/>
    <property type="match status" value="1"/>
</dbReference>
<dbReference type="Pfam" id="PF02501">
    <property type="entry name" value="T2SSI"/>
    <property type="match status" value="1"/>
</dbReference>
<comment type="similarity">
    <text evidence="3 10">Belongs to the GSP I family.</text>
</comment>
<gene>
    <name evidence="12" type="primary">gspI</name>
    <name evidence="12" type="ORF">CCS41_12870</name>
</gene>
<keyword evidence="13" id="KW-1185">Reference proteome</keyword>
<evidence type="ECO:0000256" key="2">
    <source>
        <dbReference type="ARBA" id="ARBA00004377"/>
    </source>
</evidence>
<evidence type="ECO:0000313" key="12">
    <source>
        <dbReference type="EMBL" id="AWK15162.1"/>
    </source>
</evidence>
<dbReference type="OrthoDB" id="6121517at2"/>
<evidence type="ECO:0000256" key="4">
    <source>
        <dbReference type="ARBA" id="ARBA00022475"/>
    </source>
</evidence>
<feature type="transmembrane region" description="Helical" evidence="10">
    <location>
        <begin position="12"/>
        <end position="30"/>
    </location>
</feature>
<dbReference type="Proteomes" id="UP000261875">
    <property type="component" value="Chromosome"/>
</dbReference>